<protein>
    <submittedName>
        <fullName evidence="2">Uncharacterized protein</fullName>
    </submittedName>
</protein>
<dbReference type="EMBL" id="WIGN01000028">
    <property type="protein sequence ID" value="KAF6816362.1"/>
    <property type="molecule type" value="Genomic_DNA"/>
</dbReference>
<name>A0A8H6N108_9PEZI</name>
<evidence type="ECO:0000313" key="3">
    <source>
        <dbReference type="Proteomes" id="UP000652219"/>
    </source>
</evidence>
<organism evidence="2 3">
    <name type="scientific">Colletotrichum sojae</name>
    <dbReference type="NCBI Taxonomy" id="2175907"/>
    <lineage>
        <taxon>Eukaryota</taxon>
        <taxon>Fungi</taxon>
        <taxon>Dikarya</taxon>
        <taxon>Ascomycota</taxon>
        <taxon>Pezizomycotina</taxon>
        <taxon>Sordariomycetes</taxon>
        <taxon>Hypocreomycetidae</taxon>
        <taxon>Glomerellales</taxon>
        <taxon>Glomerellaceae</taxon>
        <taxon>Colletotrichum</taxon>
        <taxon>Colletotrichum orchidearum species complex</taxon>
    </lineage>
</organism>
<evidence type="ECO:0000256" key="1">
    <source>
        <dbReference type="SAM" id="MobiDB-lite"/>
    </source>
</evidence>
<sequence>MTSITLWFAPRRGFDSIADSLSEAKNVAEPHFTSSLKFHEAQRLTIDQWLQYTFATAWQTSHLESRKRQSHRHTPHATPSSQRRHRLVVGCRTDIDARHHHDVEHPCLYPITTIGKDVKVKLGNTRTSLHPTSESSPRWLLNGCWRYRWRLVIVELLTISSADAQSGGATCQKAIDTTSTDSTG</sequence>
<reference evidence="2 3" key="1">
    <citation type="journal article" date="2020" name="Phytopathology">
        <title>Genome Sequence Resources of Colletotrichum truncatum, C. plurivorum, C. musicola, and C. sojae: Four Species Pathogenic to Soybean (Glycine max).</title>
        <authorList>
            <person name="Rogerio F."/>
            <person name="Boufleur T.R."/>
            <person name="Ciampi-Guillardi M."/>
            <person name="Sukno S.A."/>
            <person name="Thon M.R."/>
            <person name="Massola Junior N.S."/>
            <person name="Baroncelli R."/>
        </authorList>
    </citation>
    <scope>NUCLEOTIDE SEQUENCE [LARGE SCALE GENOMIC DNA]</scope>
    <source>
        <strain evidence="2 3">LFN0009</strain>
    </source>
</reference>
<evidence type="ECO:0000313" key="2">
    <source>
        <dbReference type="EMBL" id="KAF6816362.1"/>
    </source>
</evidence>
<feature type="region of interest" description="Disordered" evidence="1">
    <location>
        <begin position="65"/>
        <end position="85"/>
    </location>
</feature>
<dbReference type="AlphaFoldDB" id="A0A8H6N108"/>
<proteinExistence type="predicted"/>
<comment type="caution">
    <text evidence="2">The sequence shown here is derived from an EMBL/GenBank/DDBJ whole genome shotgun (WGS) entry which is preliminary data.</text>
</comment>
<gene>
    <name evidence="2" type="ORF">CSOJ01_02985</name>
</gene>
<keyword evidence="3" id="KW-1185">Reference proteome</keyword>
<accession>A0A8H6N108</accession>
<dbReference type="Proteomes" id="UP000652219">
    <property type="component" value="Unassembled WGS sequence"/>
</dbReference>